<dbReference type="OrthoDB" id="9794837at2"/>
<accession>A0A3A9AV41</accession>
<dbReference type="EMBL" id="RAYQ01000011">
    <property type="protein sequence ID" value="RKI91096.1"/>
    <property type="molecule type" value="Genomic_DNA"/>
</dbReference>
<name>A0A3A9AV41_9FIRM</name>
<evidence type="ECO:0000256" key="1">
    <source>
        <dbReference type="SAM" id="Phobius"/>
    </source>
</evidence>
<feature type="transmembrane region" description="Helical" evidence="1">
    <location>
        <begin position="53"/>
        <end position="71"/>
    </location>
</feature>
<dbReference type="Proteomes" id="UP000280696">
    <property type="component" value="Unassembled WGS sequence"/>
</dbReference>
<feature type="transmembrane region" description="Helical" evidence="1">
    <location>
        <begin position="83"/>
        <end position="102"/>
    </location>
</feature>
<proteinExistence type="predicted"/>
<protein>
    <submittedName>
        <fullName evidence="2">Uncharacterized protein</fullName>
    </submittedName>
</protein>
<feature type="transmembrane region" description="Helical" evidence="1">
    <location>
        <begin position="452"/>
        <end position="469"/>
    </location>
</feature>
<gene>
    <name evidence="2" type="ORF">D7V94_11360</name>
</gene>
<keyword evidence="3" id="KW-1185">Reference proteome</keyword>
<evidence type="ECO:0000313" key="3">
    <source>
        <dbReference type="Proteomes" id="UP000280696"/>
    </source>
</evidence>
<organism evidence="2 3">
    <name type="scientific">Parablautia intestinalis</name>
    <dbReference type="NCBI Taxonomy" id="2320100"/>
    <lineage>
        <taxon>Bacteria</taxon>
        <taxon>Bacillati</taxon>
        <taxon>Bacillota</taxon>
        <taxon>Clostridia</taxon>
        <taxon>Lachnospirales</taxon>
        <taxon>Lachnospiraceae</taxon>
        <taxon>Parablautia</taxon>
    </lineage>
</organism>
<keyword evidence="1" id="KW-0812">Transmembrane</keyword>
<feature type="transmembrane region" description="Helical" evidence="1">
    <location>
        <begin position="186"/>
        <end position="208"/>
    </location>
</feature>
<comment type="caution">
    <text evidence="2">The sequence shown here is derived from an EMBL/GenBank/DDBJ whole genome shotgun (WGS) entry which is preliminary data.</text>
</comment>
<keyword evidence="1" id="KW-1133">Transmembrane helix</keyword>
<evidence type="ECO:0000313" key="2">
    <source>
        <dbReference type="EMBL" id="RKI91096.1"/>
    </source>
</evidence>
<keyword evidence="1" id="KW-0472">Membrane</keyword>
<feature type="transmembrane region" description="Helical" evidence="1">
    <location>
        <begin position="12"/>
        <end position="33"/>
    </location>
</feature>
<feature type="transmembrane region" description="Helical" evidence="1">
    <location>
        <begin position="475"/>
        <end position="495"/>
    </location>
</feature>
<dbReference type="RefSeq" id="WP_120469823.1">
    <property type="nucleotide sequence ID" value="NZ_RAYQ01000011.1"/>
</dbReference>
<feature type="transmembrane region" description="Helical" evidence="1">
    <location>
        <begin position="421"/>
        <end position="440"/>
    </location>
</feature>
<dbReference type="AlphaFoldDB" id="A0A3A9AV41"/>
<sequence>MNRSKLIKVLTFVYLIPFIFIIGFNVLNSLLRITYFELHQYIENARYKWDNPFITLIASAALLWLLFHLLWKNADTEKITRLSLVWAGSFCLGAVLLFRCIAKCDSEFLSLSATEFLEGNFDALTPGGYLFNYPFQLGFTAIMELGYKIFGMENYIVFELLNILFIVDAIRILGKITMEIFENEHLYKLEMMLAMGMFPFFLLATFIYGDVPGWCMGIHAIYRVILYLKTDKYQELFLASFWLAIGIIVKTNLSIVLVATVIIVILHAIEKRNLKILLPLAAFLIISQTGTLFVNGVYKMRTGQELPQGIPKIAWVAMGLQESDENGAPPGWYNGYNTSIYGECGYDRELTTSACVKDIKQSLQELVQNPRHGLWFLYHKFTSQWNEPTFLSMLTNEWYSRNVEPQSDIAIFFLYGKGRNLLITLMNIYHFLIFSGAGIWGAGCLKKWKLTSSYLVLNIFGGILFHMIWEAKSRYVLFYFILLLPLAASGYFSLFNRLKGANSHL</sequence>
<feature type="transmembrane region" description="Helical" evidence="1">
    <location>
        <begin position="276"/>
        <end position="298"/>
    </location>
</feature>
<reference evidence="2 3" key="1">
    <citation type="submission" date="2018-09" db="EMBL/GenBank/DDBJ databases">
        <title>Murine metabolic-syndrome-specific gut microbial biobank.</title>
        <authorList>
            <person name="Liu C."/>
        </authorList>
    </citation>
    <scope>NUCLEOTIDE SEQUENCE [LARGE SCALE GENOMIC DNA]</scope>
    <source>
        <strain evidence="2 3">0.1xD8-82</strain>
    </source>
</reference>
<feature type="transmembrane region" description="Helical" evidence="1">
    <location>
        <begin position="236"/>
        <end position="269"/>
    </location>
</feature>
<feature type="transmembrane region" description="Helical" evidence="1">
    <location>
        <begin position="155"/>
        <end position="174"/>
    </location>
</feature>